<organism evidence="1 2">
    <name type="scientific">Candidatus Propionivibrio aalborgensis</name>
    <dbReference type="NCBI Taxonomy" id="1860101"/>
    <lineage>
        <taxon>Bacteria</taxon>
        <taxon>Pseudomonadati</taxon>
        <taxon>Pseudomonadota</taxon>
        <taxon>Betaproteobacteria</taxon>
        <taxon>Rhodocyclales</taxon>
        <taxon>Rhodocyclaceae</taxon>
        <taxon>Propionivibrio</taxon>
    </lineage>
</organism>
<gene>
    <name evidence="1" type="ORF">PROAA_1950023</name>
</gene>
<reference evidence="1 2" key="1">
    <citation type="submission" date="2016-06" db="EMBL/GenBank/DDBJ databases">
        <authorList>
            <person name="Kjaerup R.B."/>
            <person name="Dalgaard T.S."/>
            <person name="Juul-Madsen H.R."/>
        </authorList>
    </citation>
    <scope>NUCLEOTIDE SEQUENCE [LARGE SCALE GENOMIC DNA]</scope>
    <source>
        <strain evidence="1">2</strain>
    </source>
</reference>
<dbReference type="Proteomes" id="UP000199600">
    <property type="component" value="Unassembled WGS sequence"/>
</dbReference>
<keyword evidence="2" id="KW-1185">Reference proteome</keyword>
<sequence>MNSADASDTWERRNPYEKCRPLEPFGHREVPLMAENYCRTKVAGCEIRCWSTVRDDCGQLLAITERVSNPRTDFCRQPRRISAAKGRPPPTLWENVRTLESIATIPANH</sequence>
<evidence type="ECO:0000313" key="2">
    <source>
        <dbReference type="Proteomes" id="UP000199600"/>
    </source>
</evidence>
<proteinExistence type="predicted"/>
<dbReference type="EMBL" id="FLQY01000107">
    <property type="protein sequence ID" value="SBT06716.1"/>
    <property type="molecule type" value="Genomic_DNA"/>
</dbReference>
<protein>
    <submittedName>
        <fullName evidence="1">Uncharacterized protein</fullName>
    </submittedName>
</protein>
<dbReference type="AlphaFoldDB" id="A0A1A8XPZ8"/>
<evidence type="ECO:0000313" key="1">
    <source>
        <dbReference type="EMBL" id="SBT06716.1"/>
    </source>
</evidence>
<accession>A0A1A8XPZ8</accession>
<name>A0A1A8XPZ8_9RHOO</name>